<dbReference type="Proteomes" id="UP000516160">
    <property type="component" value="Chromosome"/>
</dbReference>
<dbReference type="Pfam" id="PF13527">
    <property type="entry name" value="Acetyltransf_9"/>
    <property type="match status" value="1"/>
</dbReference>
<keyword evidence="2" id="KW-0808">Transferase</keyword>
<feature type="domain" description="N-acetyltransferase" evidence="1">
    <location>
        <begin position="3"/>
        <end position="162"/>
    </location>
</feature>
<dbReference type="EMBL" id="CP058559">
    <property type="protein sequence ID" value="QNO14296.1"/>
    <property type="molecule type" value="Genomic_DNA"/>
</dbReference>
<dbReference type="CDD" id="cd04301">
    <property type="entry name" value="NAT_SF"/>
    <property type="match status" value="1"/>
</dbReference>
<gene>
    <name evidence="2" type="ORF">HYG86_05675</name>
</gene>
<keyword evidence="3" id="KW-1185">Reference proteome</keyword>
<dbReference type="InterPro" id="IPR051554">
    <property type="entry name" value="Acetyltransferase_Eis"/>
</dbReference>
<dbReference type="KEGG" id="acae:HYG86_05675"/>
<dbReference type="SUPFAM" id="SSF55729">
    <property type="entry name" value="Acyl-CoA N-acyltransferases (Nat)"/>
    <property type="match status" value="1"/>
</dbReference>
<protein>
    <submittedName>
        <fullName evidence="2">N-acetyltransferase</fullName>
    </submittedName>
</protein>
<name>A0A7G9W6I4_ALKCA</name>
<dbReference type="InterPro" id="IPR000182">
    <property type="entry name" value="GNAT_dom"/>
</dbReference>
<organism evidence="2 3">
    <name type="scientific">Alkalicella caledoniensis</name>
    <dbReference type="NCBI Taxonomy" id="2731377"/>
    <lineage>
        <taxon>Bacteria</taxon>
        <taxon>Bacillati</taxon>
        <taxon>Bacillota</taxon>
        <taxon>Clostridia</taxon>
        <taxon>Eubacteriales</taxon>
        <taxon>Proteinivoracaceae</taxon>
        <taxon>Alkalicella</taxon>
    </lineage>
</organism>
<proteinExistence type="predicted"/>
<dbReference type="AlphaFoldDB" id="A0A7G9W6I4"/>
<dbReference type="GO" id="GO:0034069">
    <property type="term" value="F:aminoglycoside N-acetyltransferase activity"/>
    <property type="evidence" value="ECO:0007669"/>
    <property type="project" value="TreeGrafter"/>
</dbReference>
<dbReference type="Gene3D" id="3.40.630.30">
    <property type="match status" value="1"/>
</dbReference>
<reference evidence="2 3" key="1">
    <citation type="submission" date="2020-07" db="EMBL/GenBank/DDBJ databases">
        <title>Alkalicella. sp. LB2 genome.</title>
        <authorList>
            <person name="Postec A."/>
            <person name="Quemeneur M."/>
        </authorList>
    </citation>
    <scope>NUCLEOTIDE SEQUENCE [LARGE SCALE GENOMIC DNA]</scope>
    <source>
        <strain evidence="2 3">LB2</strain>
    </source>
</reference>
<dbReference type="PANTHER" id="PTHR37817">
    <property type="entry name" value="N-ACETYLTRANSFERASE EIS"/>
    <property type="match status" value="1"/>
</dbReference>
<dbReference type="PROSITE" id="PS51186">
    <property type="entry name" value="GNAT"/>
    <property type="match status" value="1"/>
</dbReference>
<evidence type="ECO:0000259" key="1">
    <source>
        <dbReference type="PROSITE" id="PS51186"/>
    </source>
</evidence>
<dbReference type="RefSeq" id="WP_213167954.1">
    <property type="nucleotide sequence ID" value="NZ_CP058559.1"/>
</dbReference>
<accession>A0A7G9W6I4</accession>
<evidence type="ECO:0000313" key="3">
    <source>
        <dbReference type="Proteomes" id="UP000516160"/>
    </source>
</evidence>
<sequence length="324" mass="37280">MNLIIRKETQKDYNGIAETCLLAFRKRKPGPDFFREMILGDVLRHVKNYDNDLALVAEVEGIIVGYALFVPVDMYIRGELVKAVNLSPLAVHPEYQSLGVGGKLLMEGHKVAKEKGYAMSTLFGEKDYYPRFGYRAKMFSPSGLKISKENLPQVFTEIIERPVEPQDIKEIVEIWHNWNKDEPLAVFPGNNFLDWVSHEREFTASTLIKEGKIIGYIRYEVERPWVMMSLIGKNKESTSEILAHVGKKIEHTEAEFVHIPLNPSLDLVKDYLDCNYIPNVFMSIYGMIKILDEYNQTVLDYFSYIEESEENVAIFNSPPAIEWA</sequence>
<dbReference type="InterPro" id="IPR016181">
    <property type="entry name" value="Acyl_CoA_acyltransferase"/>
</dbReference>
<dbReference type="GO" id="GO:0030649">
    <property type="term" value="P:aminoglycoside antibiotic catabolic process"/>
    <property type="evidence" value="ECO:0007669"/>
    <property type="project" value="TreeGrafter"/>
</dbReference>
<dbReference type="PANTHER" id="PTHR37817:SF1">
    <property type="entry name" value="N-ACETYLTRANSFERASE EIS"/>
    <property type="match status" value="1"/>
</dbReference>
<evidence type="ECO:0000313" key="2">
    <source>
        <dbReference type="EMBL" id="QNO14296.1"/>
    </source>
</evidence>